<accession>A0A4Y2BYW5</accession>
<organism evidence="1 2">
    <name type="scientific">Araneus ventricosus</name>
    <name type="common">Orbweaver spider</name>
    <name type="synonym">Epeira ventricosa</name>
    <dbReference type="NCBI Taxonomy" id="182803"/>
    <lineage>
        <taxon>Eukaryota</taxon>
        <taxon>Metazoa</taxon>
        <taxon>Ecdysozoa</taxon>
        <taxon>Arthropoda</taxon>
        <taxon>Chelicerata</taxon>
        <taxon>Arachnida</taxon>
        <taxon>Araneae</taxon>
        <taxon>Araneomorphae</taxon>
        <taxon>Entelegynae</taxon>
        <taxon>Araneoidea</taxon>
        <taxon>Araneidae</taxon>
        <taxon>Araneus</taxon>
    </lineage>
</organism>
<evidence type="ECO:0000313" key="1">
    <source>
        <dbReference type="EMBL" id="GBL97103.1"/>
    </source>
</evidence>
<comment type="caution">
    <text evidence="1">The sequence shown here is derived from an EMBL/GenBank/DDBJ whole genome shotgun (WGS) entry which is preliminary data.</text>
</comment>
<keyword evidence="2" id="KW-1185">Reference proteome</keyword>
<proteinExistence type="predicted"/>
<evidence type="ECO:0000313" key="2">
    <source>
        <dbReference type="Proteomes" id="UP000499080"/>
    </source>
</evidence>
<name>A0A4Y2BYW5_ARAVE</name>
<dbReference type="AlphaFoldDB" id="A0A4Y2BYW5"/>
<gene>
    <name evidence="1" type="ORF">AVEN_254139_1</name>
</gene>
<dbReference type="EMBL" id="BGPR01000126">
    <property type="protein sequence ID" value="GBL97103.1"/>
    <property type="molecule type" value="Genomic_DNA"/>
</dbReference>
<dbReference type="Proteomes" id="UP000499080">
    <property type="component" value="Unassembled WGS sequence"/>
</dbReference>
<sequence length="109" mass="12328">MQFLKLFSCQLLAVVFLKFSDIIFQLQLYDLVQRHNLVDSRLHSSIGTVSSPSKSHSTALFGESFYQAEVSILLVTPYPRIFDHLETSNDAKVIFPKLSESQTGPFMVS</sequence>
<protein>
    <submittedName>
        <fullName evidence="1">Uncharacterized protein</fullName>
    </submittedName>
</protein>
<reference evidence="1 2" key="1">
    <citation type="journal article" date="2019" name="Sci. Rep.">
        <title>Orb-weaving spider Araneus ventricosus genome elucidates the spidroin gene catalogue.</title>
        <authorList>
            <person name="Kono N."/>
            <person name="Nakamura H."/>
            <person name="Ohtoshi R."/>
            <person name="Moran D.A.P."/>
            <person name="Shinohara A."/>
            <person name="Yoshida Y."/>
            <person name="Fujiwara M."/>
            <person name="Mori M."/>
            <person name="Tomita M."/>
            <person name="Arakawa K."/>
        </authorList>
    </citation>
    <scope>NUCLEOTIDE SEQUENCE [LARGE SCALE GENOMIC DNA]</scope>
</reference>